<gene>
    <name evidence="9" type="ORF">SBAD_LOCUS3472</name>
</gene>
<dbReference type="PROSITE" id="PS50862">
    <property type="entry name" value="AA_TRNA_LIGASE_II"/>
    <property type="match status" value="1"/>
</dbReference>
<sequence>MVGVLIALVFLLLTWSNCGTTRNKIVSTLSDDIFDLDNLYQIIALFYIFFSGLKNVYTFNPALRADKSRTREHLSEFTMLEVEMAFVENLQILLSHDELRKLLKSQKFHAISYDDALKVAGVFTSKRLGKNEEKAICSHFGNAPVFVTHFPSDQKPFYMKTSEDGRKCLCFDLLLPEVGEVCGGSLRECNGDILRERYLDLRKYGHPQLGGFGLGFERLLQFLLGIRNIRDCTYFPRSYQHCFG</sequence>
<keyword evidence="2" id="KW-0547">Nucleotide-binding</keyword>
<dbReference type="Gene3D" id="3.30.930.10">
    <property type="entry name" value="Bira Bifunctional Protein, Domain 2"/>
    <property type="match status" value="2"/>
</dbReference>
<dbReference type="EMBL" id="UZAM01007766">
    <property type="protein sequence ID" value="VDP01267.1"/>
    <property type="molecule type" value="Genomic_DNA"/>
</dbReference>
<keyword evidence="6" id="KW-0472">Membrane</keyword>
<proteinExistence type="predicted"/>
<evidence type="ECO:0000313" key="10">
    <source>
        <dbReference type="Proteomes" id="UP000270296"/>
    </source>
</evidence>
<feature type="domain" description="Aminoacyl-transfer RNA synthetases class-II family profile" evidence="8">
    <location>
        <begin position="56"/>
        <end position="236"/>
    </location>
</feature>
<organism evidence="11">
    <name type="scientific">Soboliphyme baturini</name>
    <dbReference type="NCBI Taxonomy" id="241478"/>
    <lineage>
        <taxon>Eukaryota</taxon>
        <taxon>Metazoa</taxon>
        <taxon>Ecdysozoa</taxon>
        <taxon>Nematoda</taxon>
        <taxon>Enoplea</taxon>
        <taxon>Dorylaimia</taxon>
        <taxon>Dioctophymatida</taxon>
        <taxon>Dioctophymatoidea</taxon>
        <taxon>Soboliphymatidae</taxon>
        <taxon>Soboliphyme</taxon>
    </lineage>
</organism>
<dbReference type="InterPro" id="IPR004364">
    <property type="entry name" value="Aa-tRNA-synt_II"/>
</dbReference>
<keyword evidence="5" id="KW-0030">Aminoacyl-tRNA synthetase</keyword>
<feature type="chain" id="PRO_5043140012" evidence="7">
    <location>
        <begin position="19"/>
        <end position="244"/>
    </location>
</feature>
<dbReference type="SUPFAM" id="SSF55681">
    <property type="entry name" value="Class II aaRS and biotin synthetases"/>
    <property type="match status" value="1"/>
</dbReference>
<keyword evidence="1" id="KW-0436">Ligase</keyword>
<dbReference type="InterPro" id="IPR045864">
    <property type="entry name" value="aa-tRNA-synth_II/BPL/LPL"/>
</dbReference>
<dbReference type="Pfam" id="PF00152">
    <property type="entry name" value="tRNA-synt_2"/>
    <property type="match status" value="1"/>
</dbReference>
<reference evidence="11" key="1">
    <citation type="submission" date="2016-06" db="UniProtKB">
        <authorList>
            <consortium name="WormBaseParasite"/>
        </authorList>
    </citation>
    <scope>IDENTIFICATION</scope>
</reference>
<evidence type="ECO:0000256" key="7">
    <source>
        <dbReference type="SAM" id="SignalP"/>
    </source>
</evidence>
<evidence type="ECO:0000256" key="3">
    <source>
        <dbReference type="ARBA" id="ARBA00022840"/>
    </source>
</evidence>
<keyword evidence="4" id="KW-0648">Protein biosynthesis</keyword>
<evidence type="ECO:0000256" key="6">
    <source>
        <dbReference type="SAM" id="Phobius"/>
    </source>
</evidence>
<dbReference type="PANTHER" id="PTHR22594">
    <property type="entry name" value="ASPARTYL/LYSYL-TRNA SYNTHETASE"/>
    <property type="match status" value="1"/>
</dbReference>
<dbReference type="PANTHER" id="PTHR22594:SF34">
    <property type="entry name" value="ASPARAGINE--TRNA LIGASE, MITOCHONDRIAL-RELATED"/>
    <property type="match status" value="1"/>
</dbReference>
<dbReference type="OrthoDB" id="360585at2759"/>
<evidence type="ECO:0000313" key="11">
    <source>
        <dbReference type="WBParaSite" id="SBAD_0000363101-mRNA-1"/>
    </source>
</evidence>
<accession>A0A183IIM7</accession>
<keyword evidence="6" id="KW-1133">Transmembrane helix</keyword>
<evidence type="ECO:0000256" key="4">
    <source>
        <dbReference type="ARBA" id="ARBA00022917"/>
    </source>
</evidence>
<keyword evidence="3" id="KW-0067">ATP-binding</keyword>
<keyword evidence="10" id="KW-1185">Reference proteome</keyword>
<dbReference type="GO" id="GO:0006421">
    <property type="term" value="P:asparaginyl-tRNA aminoacylation"/>
    <property type="evidence" value="ECO:0007669"/>
    <property type="project" value="TreeGrafter"/>
</dbReference>
<evidence type="ECO:0000256" key="5">
    <source>
        <dbReference type="ARBA" id="ARBA00023146"/>
    </source>
</evidence>
<dbReference type="GO" id="GO:0005739">
    <property type="term" value="C:mitochondrion"/>
    <property type="evidence" value="ECO:0007669"/>
    <property type="project" value="TreeGrafter"/>
</dbReference>
<feature type="signal peptide" evidence="7">
    <location>
        <begin position="1"/>
        <end position="18"/>
    </location>
</feature>
<dbReference type="Proteomes" id="UP000270296">
    <property type="component" value="Unassembled WGS sequence"/>
</dbReference>
<reference evidence="9 10" key="2">
    <citation type="submission" date="2018-11" db="EMBL/GenBank/DDBJ databases">
        <authorList>
            <consortium name="Pathogen Informatics"/>
        </authorList>
    </citation>
    <scope>NUCLEOTIDE SEQUENCE [LARGE SCALE GENOMIC DNA]</scope>
</reference>
<evidence type="ECO:0000256" key="2">
    <source>
        <dbReference type="ARBA" id="ARBA00022741"/>
    </source>
</evidence>
<evidence type="ECO:0000256" key="1">
    <source>
        <dbReference type="ARBA" id="ARBA00022598"/>
    </source>
</evidence>
<dbReference type="InterPro" id="IPR006195">
    <property type="entry name" value="aa-tRNA-synth_II"/>
</dbReference>
<name>A0A183IIM7_9BILA</name>
<evidence type="ECO:0000313" key="9">
    <source>
        <dbReference type="EMBL" id="VDP01267.1"/>
    </source>
</evidence>
<dbReference type="GO" id="GO:0004816">
    <property type="term" value="F:asparagine-tRNA ligase activity"/>
    <property type="evidence" value="ECO:0007669"/>
    <property type="project" value="TreeGrafter"/>
</dbReference>
<dbReference type="WBParaSite" id="SBAD_0000363101-mRNA-1">
    <property type="protein sequence ID" value="SBAD_0000363101-mRNA-1"/>
    <property type="gene ID" value="SBAD_0000363101"/>
</dbReference>
<keyword evidence="7" id="KW-0732">Signal</keyword>
<evidence type="ECO:0000259" key="8">
    <source>
        <dbReference type="PROSITE" id="PS50862"/>
    </source>
</evidence>
<protein>
    <submittedName>
        <fullName evidence="11">AA_TRNA_LIGASE_II domain-containing protein</fullName>
    </submittedName>
</protein>
<keyword evidence="6" id="KW-0812">Transmembrane</keyword>
<dbReference type="AlphaFoldDB" id="A0A183IIM7"/>
<dbReference type="GO" id="GO:0005524">
    <property type="term" value="F:ATP binding"/>
    <property type="evidence" value="ECO:0007669"/>
    <property type="project" value="UniProtKB-KW"/>
</dbReference>
<feature type="transmembrane region" description="Helical" evidence="6">
    <location>
        <begin position="42"/>
        <end position="63"/>
    </location>
</feature>